<dbReference type="PANTHER" id="PTHR30290">
    <property type="entry name" value="PERIPLASMIC BINDING COMPONENT OF ABC TRANSPORTER"/>
    <property type="match status" value="1"/>
</dbReference>
<name>A0A239VJF3_9MICO</name>
<comment type="subcellular location">
    <subcellularLocation>
        <location evidence="1">Cell envelope</location>
    </subcellularLocation>
</comment>
<gene>
    <name evidence="7" type="primary">nikA_2</name>
    <name evidence="7" type="ORF">SAMEA4475696_01500</name>
</gene>
<feature type="signal peptide" evidence="5">
    <location>
        <begin position="1"/>
        <end position="23"/>
    </location>
</feature>
<dbReference type="InterPro" id="IPR039424">
    <property type="entry name" value="SBP_5"/>
</dbReference>
<dbReference type="GeneID" id="63459711"/>
<dbReference type="CDD" id="cd08494">
    <property type="entry name" value="PBP2_NikA_DppA_OppA_like_6"/>
    <property type="match status" value="1"/>
</dbReference>
<dbReference type="AlphaFoldDB" id="A0A239VJF3"/>
<dbReference type="PIRSF" id="PIRSF002741">
    <property type="entry name" value="MppA"/>
    <property type="match status" value="1"/>
</dbReference>
<feature type="domain" description="Solute-binding protein family 5" evidence="6">
    <location>
        <begin position="78"/>
        <end position="407"/>
    </location>
</feature>
<dbReference type="SUPFAM" id="SSF53850">
    <property type="entry name" value="Periplasmic binding protein-like II"/>
    <property type="match status" value="1"/>
</dbReference>
<evidence type="ECO:0000256" key="2">
    <source>
        <dbReference type="ARBA" id="ARBA00005695"/>
    </source>
</evidence>
<dbReference type="RefSeq" id="WP_028327704.1">
    <property type="nucleotide sequence ID" value="NZ_JAAFNI010000001.1"/>
</dbReference>
<dbReference type="GO" id="GO:0042597">
    <property type="term" value="C:periplasmic space"/>
    <property type="evidence" value="ECO:0007669"/>
    <property type="project" value="UniProtKB-ARBA"/>
</dbReference>
<dbReference type="PROSITE" id="PS51257">
    <property type="entry name" value="PROKAR_LIPOPROTEIN"/>
    <property type="match status" value="1"/>
</dbReference>
<dbReference type="InterPro" id="IPR030678">
    <property type="entry name" value="Peptide/Ni-bd"/>
</dbReference>
<organism evidence="7 8">
    <name type="scientific">Dermatophilus congolensis</name>
    <dbReference type="NCBI Taxonomy" id="1863"/>
    <lineage>
        <taxon>Bacteria</taxon>
        <taxon>Bacillati</taxon>
        <taxon>Actinomycetota</taxon>
        <taxon>Actinomycetes</taxon>
        <taxon>Micrococcales</taxon>
        <taxon>Dermatophilaceae</taxon>
        <taxon>Dermatophilus</taxon>
    </lineage>
</organism>
<dbReference type="Proteomes" id="UP000242637">
    <property type="component" value="Chromosome 1"/>
</dbReference>
<keyword evidence="3" id="KW-0813">Transport</keyword>
<protein>
    <submittedName>
        <fullName evidence="7">Nickel-binding periplasmic protein</fullName>
    </submittedName>
</protein>
<evidence type="ECO:0000256" key="4">
    <source>
        <dbReference type="ARBA" id="ARBA00022729"/>
    </source>
</evidence>
<comment type="similarity">
    <text evidence="2">Belongs to the bacterial solute-binding protein 5 family.</text>
</comment>
<feature type="chain" id="PRO_5039530589" evidence="5">
    <location>
        <begin position="24"/>
        <end position="498"/>
    </location>
</feature>
<evidence type="ECO:0000256" key="3">
    <source>
        <dbReference type="ARBA" id="ARBA00022448"/>
    </source>
</evidence>
<dbReference type="OrthoDB" id="9796817at2"/>
<dbReference type="STRING" id="1121387.GCA_000429885_02166"/>
<reference evidence="7 8" key="1">
    <citation type="submission" date="2017-06" db="EMBL/GenBank/DDBJ databases">
        <authorList>
            <consortium name="Pathogen Informatics"/>
        </authorList>
    </citation>
    <scope>NUCLEOTIDE SEQUENCE [LARGE SCALE GENOMIC DNA]</scope>
    <source>
        <strain evidence="7 8">NCTC13039</strain>
    </source>
</reference>
<dbReference type="GO" id="GO:0043190">
    <property type="term" value="C:ATP-binding cassette (ABC) transporter complex"/>
    <property type="evidence" value="ECO:0007669"/>
    <property type="project" value="InterPro"/>
</dbReference>
<evidence type="ECO:0000313" key="8">
    <source>
        <dbReference type="Proteomes" id="UP000242637"/>
    </source>
</evidence>
<dbReference type="EMBL" id="LT906453">
    <property type="protein sequence ID" value="SNV22365.1"/>
    <property type="molecule type" value="Genomic_DNA"/>
</dbReference>
<dbReference type="Pfam" id="PF00496">
    <property type="entry name" value="SBP_bac_5"/>
    <property type="match status" value="1"/>
</dbReference>
<keyword evidence="8" id="KW-1185">Reference proteome</keyword>
<dbReference type="Gene3D" id="3.40.190.10">
    <property type="entry name" value="Periplasmic binding protein-like II"/>
    <property type="match status" value="1"/>
</dbReference>
<dbReference type="PANTHER" id="PTHR30290:SF10">
    <property type="entry name" value="PERIPLASMIC OLIGOPEPTIDE-BINDING PROTEIN-RELATED"/>
    <property type="match status" value="1"/>
</dbReference>
<dbReference type="InterPro" id="IPR000914">
    <property type="entry name" value="SBP_5_dom"/>
</dbReference>
<proteinExistence type="inferred from homology"/>
<dbReference type="KEGG" id="dco:SAMEA4475696_1500"/>
<dbReference type="GO" id="GO:1904680">
    <property type="term" value="F:peptide transmembrane transporter activity"/>
    <property type="evidence" value="ECO:0007669"/>
    <property type="project" value="TreeGrafter"/>
</dbReference>
<keyword evidence="4 5" id="KW-0732">Signal</keyword>
<evidence type="ECO:0000256" key="5">
    <source>
        <dbReference type="SAM" id="SignalP"/>
    </source>
</evidence>
<sequence>MTRRLVKTLASALALATIAACSAGSTNEDPSSGTRLTVGFTAEPVSLDFTKNDGAAIPEALLGNVYEGLVTLDEHGMIVPALASSWTVSNDRKVYTFKLVDDAKFASGAPFTAEDAVYSINRVSTDWTTSVADYMDVVEKAEATAPNELRVTLERPSNDWLYRMTTRVGAMFSRNDKSDHATTTNGTGPYTVTSWKRGDSLQLGPNPHFAGTTPHFRNVTLRYFKDGNALNNALLSGGIDIISNLASPESLGQFKNRPEYKITEGTTTGEVLLAFNNATGPFTDERVRQAARTAIDKPSLLKTCWAGKGTHIGSMVPPTDPWYEDTTHNHPYDQDKAKALLASAGTPNPTIRLRLPNTAYAISCGQVVKSDLEAVGFTVQLDQLEFPAAWLSQVMKSKDYDATIIAHVEPRDMGRVFSPNYYLGYNDPEFTRLIEEADQGTPAQEIENLKAAAQRISEHAAADFLFLMPHLVVHKSDLTGIRANDTSESFDLTRIARK</sequence>
<evidence type="ECO:0000259" key="6">
    <source>
        <dbReference type="Pfam" id="PF00496"/>
    </source>
</evidence>
<evidence type="ECO:0000313" key="7">
    <source>
        <dbReference type="EMBL" id="SNV22365.1"/>
    </source>
</evidence>
<dbReference type="GO" id="GO:0015833">
    <property type="term" value="P:peptide transport"/>
    <property type="evidence" value="ECO:0007669"/>
    <property type="project" value="TreeGrafter"/>
</dbReference>
<dbReference type="Gene3D" id="3.10.105.10">
    <property type="entry name" value="Dipeptide-binding Protein, Domain 3"/>
    <property type="match status" value="1"/>
</dbReference>
<accession>A0A239VJF3</accession>
<dbReference type="GO" id="GO:0030313">
    <property type="term" value="C:cell envelope"/>
    <property type="evidence" value="ECO:0007669"/>
    <property type="project" value="UniProtKB-SubCell"/>
</dbReference>
<evidence type="ECO:0000256" key="1">
    <source>
        <dbReference type="ARBA" id="ARBA00004196"/>
    </source>
</evidence>